<evidence type="ECO:0000256" key="6">
    <source>
        <dbReference type="ARBA" id="ARBA00022670"/>
    </source>
</evidence>
<dbReference type="Pfam" id="PF03717">
    <property type="entry name" value="PBP_dimer"/>
    <property type="match status" value="1"/>
</dbReference>
<gene>
    <name evidence="16" type="primary">ftsI</name>
    <name evidence="19" type="ORF">YC6258_02387</name>
</gene>
<comment type="catalytic activity">
    <reaction evidence="16">
        <text>Preferential cleavage: (Ac)2-L-Lys-D-Ala-|-D-Ala. Also transpeptidation of peptidyl-alanyl moieties that are N-acyl substituents of D-alanine.</text>
        <dbReference type="EC" id="3.4.16.4"/>
    </reaction>
</comment>
<dbReference type="EC" id="3.4.16.4" evidence="16"/>
<evidence type="ECO:0000259" key="18">
    <source>
        <dbReference type="Pfam" id="PF03717"/>
    </source>
</evidence>
<name>A0A0C5V4K9_9GAMM</name>
<evidence type="ECO:0000256" key="16">
    <source>
        <dbReference type="HAMAP-Rule" id="MF_02080"/>
    </source>
</evidence>
<dbReference type="InterPro" id="IPR050515">
    <property type="entry name" value="Beta-lactam/transpept"/>
</dbReference>
<evidence type="ECO:0000256" key="12">
    <source>
        <dbReference type="ARBA" id="ARBA00023136"/>
    </source>
</evidence>
<evidence type="ECO:0000256" key="7">
    <source>
        <dbReference type="ARBA" id="ARBA00022692"/>
    </source>
</evidence>
<evidence type="ECO:0000256" key="4">
    <source>
        <dbReference type="ARBA" id="ARBA00022618"/>
    </source>
</evidence>
<keyword evidence="19" id="KW-0328">Glycosyltransferase</keyword>
<keyword evidence="4 16" id="KW-0132">Cell division</keyword>
<dbReference type="GO" id="GO:0008658">
    <property type="term" value="F:penicillin binding"/>
    <property type="evidence" value="ECO:0007669"/>
    <property type="project" value="InterPro"/>
</dbReference>
<evidence type="ECO:0000256" key="11">
    <source>
        <dbReference type="ARBA" id="ARBA00022989"/>
    </source>
</evidence>
<dbReference type="Proteomes" id="UP000032266">
    <property type="component" value="Chromosome"/>
</dbReference>
<dbReference type="InterPro" id="IPR001460">
    <property type="entry name" value="PCN-bd_Tpept"/>
</dbReference>
<dbReference type="HOGENOM" id="CLU_009289_6_2_6"/>
<keyword evidence="9 16" id="KW-0133">Cell shape</keyword>
<keyword evidence="3 16" id="KW-0997">Cell inner membrane</keyword>
<feature type="active site" description="Acyl-ester intermediate" evidence="16">
    <location>
        <position position="291"/>
    </location>
</feature>
<organism evidence="19 20">
    <name type="scientific">Gynuella sunshinyii YC6258</name>
    <dbReference type="NCBI Taxonomy" id="1445510"/>
    <lineage>
        <taxon>Bacteria</taxon>
        <taxon>Pseudomonadati</taxon>
        <taxon>Pseudomonadota</taxon>
        <taxon>Gammaproteobacteria</taxon>
        <taxon>Oceanospirillales</taxon>
        <taxon>Saccharospirillaceae</taxon>
        <taxon>Gynuella</taxon>
    </lineage>
</organism>
<keyword evidence="2 16" id="KW-1003">Cell membrane</keyword>
<feature type="domain" description="Penicillin-binding protein transpeptidase" evidence="17">
    <location>
        <begin position="244"/>
        <end position="540"/>
    </location>
</feature>
<dbReference type="GO" id="GO:0005886">
    <property type="term" value="C:plasma membrane"/>
    <property type="evidence" value="ECO:0007669"/>
    <property type="project" value="UniProtKB-SubCell"/>
</dbReference>
<dbReference type="InterPro" id="IPR036138">
    <property type="entry name" value="PBP_dimer_sf"/>
</dbReference>
<feature type="domain" description="Penicillin-binding protein dimerisation" evidence="18">
    <location>
        <begin position="55"/>
        <end position="203"/>
    </location>
</feature>
<dbReference type="PANTHER" id="PTHR30627">
    <property type="entry name" value="PEPTIDOGLYCAN D,D-TRANSPEPTIDASE"/>
    <property type="match status" value="1"/>
</dbReference>
<evidence type="ECO:0000256" key="14">
    <source>
        <dbReference type="ARBA" id="ARBA00023306"/>
    </source>
</evidence>
<dbReference type="GO" id="GO:0071555">
    <property type="term" value="P:cell wall organization"/>
    <property type="evidence" value="ECO:0007669"/>
    <property type="project" value="UniProtKB-KW"/>
</dbReference>
<dbReference type="EMBL" id="CP007142">
    <property type="protein sequence ID" value="AJQ94425.1"/>
    <property type="molecule type" value="Genomic_DNA"/>
</dbReference>
<protein>
    <recommendedName>
        <fullName evidence="16">Peptidoglycan D,D-transpeptidase FtsI</fullName>
        <ecNumber evidence="16">3.4.16.4</ecNumber>
    </recommendedName>
    <alternativeName>
        <fullName evidence="16">Penicillin-binding protein 3</fullName>
        <shortName evidence="16">PBP-3</shortName>
    </alternativeName>
</protein>
<dbReference type="SUPFAM" id="SSF56519">
    <property type="entry name" value="Penicillin binding protein dimerisation domain"/>
    <property type="match status" value="1"/>
</dbReference>
<keyword evidence="5 16" id="KW-0121">Carboxypeptidase</keyword>
<dbReference type="GO" id="GO:0009002">
    <property type="term" value="F:serine-type D-Ala-D-Ala carboxypeptidase activity"/>
    <property type="evidence" value="ECO:0007669"/>
    <property type="project" value="UniProtKB-UniRule"/>
</dbReference>
<evidence type="ECO:0000256" key="13">
    <source>
        <dbReference type="ARBA" id="ARBA00023210"/>
    </source>
</evidence>
<dbReference type="GO" id="GO:0043093">
    <property type="term" value="P:FtsZ-dependent cytokinesis"/>
    <property type="evidence" value="ECO:0007669"/>
    <property type="project" value="UniProtKB-UniRule"/>
</dbReference>
<dbReference type="AlphaFoldDB" id="A0A0C5V4K9"/>
<comment type="subcellular location">
    <subcellularLocation>
        <location evidence="16">Cell inner membrane</location>
        <topology evidence="16">Single-pass membrane protein</topology>
    </subcellularLocation>
    <subcellularLocation>
        <location evidence="1">Membrane</location>
    </subcellularLocation>
</comment>
<keyword evidence="10 16" id="KW-0573">Peptidoglycan synthesis</keyword>
<dbReference type="PATRIC" id="fig|1445510.3.peg.2343"/>
<dbReference type="GO" id="GO:0008955">
    <property type="term" value="F:peptidoglycan glycosyltransferase activity"/>
    <property type="evidence" value="ECO:0007669"/>
    <property type="project" value="InterPro"/>
</dbReference>
<dbReference type="KEGG" id="gsn:YC6258_02387"/>
<keyword evidence="12 16" id="KW-0472">Membrane</keyword>
<dbReference type="InterPro" id="IPR005311">
    <property type="entry name" value="PBP_dimer"/>
</dbReference>
<keyword evidence="20" id="KW-1185">Reference proteome</keyword>
<dbReference type="Pfam" id="PF00905">
    <property type="entry name" value="Transpeptidase"/>
    <property type="match status" value="1"/>
</dbReference>
<dbReference type="GO" id="GO:0009252">
    <property type="term" value="P:peptidoglycan biosynthetic process"/>
    <property type="evidence" value="ECO:0007669"/>
    <property type="project" value="UniProtKB-UniRule"/>
</dbReference>
<evidence type="ECO:0000313" key="19">
    <source>
        <dbReference type="EMBL" id="AJQ94425.1"/>
    </source>
</evidence>
<evidence type="ECO:0000256" key="3">
    <source>
        <dbReference type="ARBA" id="ARBA00022519"/>
    </source>
</evidence>
<keyword evidence="7 16" id="KW-0812">Transmembrane</keyword>
<proteinExistence type="inferred from homology"/>
<dbReference type="UniPathway" id="UPA00219"/>
<evidence type="ECO:0000256" key="5">
    <source>
        <dbReference type="ARBA" id="ARBA00022645"/>
    </source>
</evidence>
<keyword evidence="13 16" id="KW-0717">Septation</keyword>
<dbReference type="GO" id="GO:0008360">
    <property type="term" value="P:regulation of cell shape"/>
    <property type="evidence" value="ECO:0007669"/>
    <property type="project" value="UniProtKB-KW"/>
</dbReference>
<dbReference type="GO" id="GO:0000917">
    <property type="term" value="P:division septum assembly"/>
    <property type="evidence" value="ECO:0007669"/>
    <property type="project" value="UniProtKB-KW"/>
</dbReference>
<evidence type="ECO:0000256" key="15">
    <source>
        <dbReference type="ARBA" id="ARBA00023316"/>
    </source>
</evidence>
<dbReference type="InterPro" id="IPR037532">
    <property type="entry name" value="FtsI_transpept"/>
</dbReference>
<dbReference type="InterPro" id="IPR012338">
    <property type="entry name" value="Beta-lactam/transpept-like"/>
</dbReference>
<dbReference type="Gene3D" id="3.90.1310.10">
    <property type="entry name" value="Penicillin-binding protein 2a (Domain 2)"/>
    <property type="match status" value="1"/>
</dbReference>
<evidence type="ECO:0000256" key="2">
    <source>
        <dbReference type="ARBA" id="ARBA00022475"/>
    </source>
</evidence>
<dbReference type="SUPFAM" id="SSF56601">
    <property type="entry name" value="beta-lactamase/transpeptidase-like"/>
    <property type="match status" value="1"/>
</dbReference>
<evidence type="ECO:0000256" key="1">
    <source>
        <dbReference type="ARBA" id="ARBA00004370"/>
    </source>
</evidence>
<accession>A0A0C5V4K9</accession>
<evidence type="ECO:0000256" key="9">
    <source>
        <dbReference type="ARBA" id="ARBA00022960"/>
    </source>
</evidence>
<dbReference type="STRING" id="1445510.YC6258_02387"/>
<comment type="pathway">
    <text evidence="16">Cell wall biogenesis; peptidoglycan biosynthesis.</text>
</comment>
<evidence type="ECO:0000313" key="20">
    <source>
        <dbReference type="Proteomes" id="UP000032266"/>
    </source>
</evidence>
<keyword evidence="14 16" id="KW-0131">Cell cycle</keyword>
<dbReference type="HAMAP" id="MF_02080">
    <property type="entry name" value="FtsI_transpept"/>
    <property type="match status" value="1"/>
</dbReference>
<feature type="transmembrane region" description="Helical" evidence="16">
    <location>
        <begin position="12"/>
        <end position="30"/>
    </location>
</feature>
<sequence length="572" mass="62705">MNTALQNNGRQFLIYLMLLSALGAVIWKTVTLQVLEKSFLINQGDARIEDTRELVATRGVITDRNGKTLAMSTPLITLTAEPRKLDVDTLPLISKLTDVPLSTLEKRYQRSSAYMLIRRHMVPQEAEKILALRSENKGLRGLRSEAEYRRYYPAGEVTSQVVGLTNVDEQGQEGLELSFDSYLSGRNGKKSVLTDVYGQIIRDVELTAPAKNGTDLVLSIDLDLQYMAYRELLAAVIRHKARSGSLVILDVKTGDILAMVNQPSFNPNNRSELSPGSMRNRAVTDAIEPGSVIKALTLSAALETGKFTVDQMFNTSPGWRRINGYTIRDTHDYGVLSFEKVLIKSSNIGASEIALKVGPQNMFKTFHDFGLGQSTGIGFPGEANGVLPNRVNWKDIELATLSYGYGLTVTPLQLAVAYAAIANHGKRVTPHIVLNDAKVQSTQIISEKTAHLMTQMMEQVIENGTGKKARSDLYRIAGKTGTAHKVGKHGYDDNRYAASFAGFAPVSNPRLAMIVSLDDVVGDEYYGGEVSAPVFGAVMEQALRHLGVKPDKQNSDVKDYIAKDIFSSGGNQ</sequence>
<evidence type="ECO:0000259" key="17">
    <source>
        <dbReference type="Pfam" id="PF00905"/>
    </source>
</evidence>
<dbReference type="PANTHER" id="PTHR30627:SF1">
    <property type="entry name" value="PEPTIDOGLYCAN D,D-TRANSPEPTIDASE FTSI"/>
    <property type="match status" value="1"/>
</dbReference>
<dbReference type="Gene3D" id="3.30.450.330">
    <property type="match status" value="1"/>
</dbReference>
<dbReference type="GO" id="GO:0006508">
    <property type="term" value="P:proteolysis"/>
    <property type="evidence" value="ECO:0007669"/>
    <property type="project" value="UniProtKB-KW"/>
</dbReference>
<keyword evidence="8 16" id="KW-0378">Hydrolase</keyword>
<dbReference type="Gene3D" id="3.40.710.10">
    <property type="entry name" value="DD-peptidase/beta-lactamase superfamily"/>
    <property type="match status" value="1"/>
</dbReference>
<keyword evidence="15 16" id="KW-0961">Cell wall biogenesis/degradation</keyword>
<comment type="similarity">
    <text evidence="16">Belongs to the transpeptidase family. FtsI subfamily.</text>
</comment>
<evidence type="ECO:0000256" key="10">
    <source>
        <dbReference type="ARBA" id="ARBA00022984"/>
    </source>
</evidence>
<keyword evidence="6 16" id="KW-0645">Protease</keyword>
<dbReference type="OrthoDB" id="9789078at2"/>
<keyword evidence="11 16" id="KW-1133">Transmembrane helix</keyword>
<reference evidence="19 20" key="1">
    <citation type="submission" date="2014-01" db="EMBL/GenBank/DDBJ databases">
        <title>Full genme sequencing of cellulolytic bacterium Gynuella sunshinyii YC6258T gen. nov., sp. nov.</title>
        <authorList>
            <person name="Khan H."/>
            <person name="Chung E.J."/>
            <person name="Chung Y.R."/>
        </authorList>
    </citation>
    <scope>NUCLEOTIDE SEQUENCE [LARGE SCALE GENOMIC DNA]</scope>
    <source>
        <strain evidence="19 20">YC6258</strain>
    </source>
</reference>
<keyword evidence="19" id="KW-0808">Transferase</keyword>
<comment type="function">
    <text evidence="16">Catalyzes cross-linking of the peptidoglycan cell wall at the division septum.</text>
</comment>
<dbReference type="RefSeq" id="WP_044616954.1">
    <property type="nucleotide sequence ID" value="NZ_CP007142.1"/>
</dbReference>
<evidence type="ECO:0000256" key="8">
    <source>
        <dbReference type="ARBA" id="ARBA00022801"/>
    </source>
</evidence>